<dbReference type="SMART" id="SM00197">
    <property type="entry name" value="SAA"/>
    <property type="match status" value="1"/>
</dbReference>
<gene>
    <name evidence="1" type="ORF">RA0C_1233</name>
</gene>
<dbReference type="Gene3D" id="1.10.132.110">
    <property type="entry name" value="Serum amyloid A protein"/>
    <property type="match status" value="1"/>
</dbReference>
<dbReference type="PRINTS" id="PR00306">
    <property type="entry name" value="SERUMAMYLOID"/>
</dbReference>
<accession>H8MAJ2</accession>
<name>H8MAJ2_RIEAD</name>
<organism evidence="1 2">
    <name type="scientific">Riemerella anatipestifer (strain ATCC 11845 / DSM 15868 / JCM 9532 / NCTC 11014)</name>
    <dbReference type="NCBI Taxonomy" id="693978"/>
    <lineage>
        <taxon>Bacteria</taxon>
        <taxon>Pseudomonadati</taxon>
        <taxon>Bacteroidota</taxon>
        <taxon>Flavobacteriia</taxon>
        <taxon>Flavobacteriales</taxon>
        <taxon>Weeksellaceae</taxon>
        <taxon>Riemerella</taxon>
    </lineage>
</organism>
<dbReference type="InterPro" id="IPR000096">
    <property type="entry name" value="Serum_amyloid_A"/>
</dbReference>
<evidence type="ECO:0000313" key="1">
    <source>
        <dbReference type="EMBL" id="AFD56134.1"/>
    </source>
</evidence>
<dbReference type="HOGENOM" id="CLU_1702900_0_0_10"/>
<evidence type="ECO:0000313" key="2">
    <source>
        <dbReference type="Proteomes" id="UP000010093"/>
    </source>
</evidence>
<dbReference type="AlphaFoldDB" id="H8MAJ2"/>
<dbReference type="GO" id="GO:0005576">
    <property type="term" value="C:extracellular region"/>
    <property type="evidence" value="ECO:0007669"/>
    <property type="project" value="InterPro"/>
</dbReference>
<dbReference type="KEGG" id="rai:RA0C_1233"/>
<dbReference type="Proteomes" id="UP000010093">
    <property type="component" value="Chromosome"/>
</dbReference>
<reference evidence="1 2" key="1">
    <citation type="journal article" date="2012" name="J. Bacteriol.">
        <title>Complete genome sequence of Riemerella anatipestifer reference strain.</title>
        <authorList>
            <person name="Wang X."/>
            <person name="Zhu D."/>
            <person name="Wang M."/>
            <person name="Cheng A."/>
            <person name="Jia R."/>
            <person name="Zhou Y."/>
            <person name="Chen Z."/>
            <person name="Luo Q."/>
            <person name="Liu F."/>
            <person name="Wang Y."/>
            <person name="Chen X.Y."/>
        </authorList>
    </citation>
    <scope>NUCLEOTIDE SEQUENCE [LARGE SCALE GENOMIC DNA]</scope>
    <source>
        <strain evidence="2">DSM 15868</strain>
    </source>
</reference>
<dbReference type="PATRIC" id="fig|693978.17.peg.1219"/>
<dbReference type="Pfam" id="PF00277">
    <property type="entry name" value="SAA"/>
    <property type="match status" value="1"/>
</dbReference>
<protein>
    <submittedName>
        <fullName evidence="1">Serum amyloid a protein</fullName>
    </submittedName>
</protein>
<proteinExistence type="predicted"/>
<dbReference type="EMBL" id="CP003388">
    <property type="protein sequence ID" value="AFD56134.1"/>
    <property type="molecule type" value="Genomic_DNA"/>
</dbReference>
<sequence>MHEMDNPFDEGDPPSKKSIKKLAKEKYDQAKQKLSDMKEYLSDFYGGINDFIDTYNEMKTANWKNSDKYFHSKANYKATLRGPGGEAAAIKMSNLREITDQYIKGDSRASSIADQKANLYGRQQAHRRANFIRNQQNMRFIINKYRPISLPNKY</sequence>